<evidence type="ECO:0000313" key="9">
    <source>
        <dbReference type="Proteomes" id="UP000180098"/>
    </source>
</evidence>
<evidence type="ECO:0000259" key="7">
    <source>
        <dbReference type="Pfam" id="PF01712"/>
    </source>
</evidence>
<dbReference type="Proteomes" id="UP000180098">
    <property type="component" value="Unassembled WGS sequence"/>
</dbReference>
<dbReference type="GO" id="GO:0005737">
    <property type="term" value="C:cytoplasm"/>
    <property type="evidence" value="ECO:0007669"/>
    <property type="project" value="TreeGrafter"/>
</dbReference>
<dbReference type="RefSeq" id="WP_071311683.1">
    <property type="nucleotide sequence ID" value="NZ_MLQQ01000001.1"/>
</dbReference>
<protein>
    <submittedName>
        <fullName evidence="8">Deoxynucleoside kinase</fullName>
    </submittedName>
</protein>
<accession>A0A1S2LTC2</accession>
<dbReference type="GO" id="GO:0019136">
    <property type="term" value="F:deoxynucleoside kinase activity"/>
    <property type="evidence" value="ECO:0007669"/>
    <property type="project" value="InterPro"/>
</dbReference>
<organism evidence="8 9">
    <name type="scientific">Anaerobacillus arseniciselenatis</name>
    <dbReference type="NCBI Taxonomy" id="85682"/>
    <lineage>
        <taxon>Bacteria</taxon>
        <taxon>Bacillati</taxon>
        <taxon>Bacillota</taxon>
        <taxon>Bacilli</taxon>
        <taxon>Bacillales</taxon>
        <taxon>Bacillaceae</taxon>
        <taxon>Anaerobacillus</taxon>
    </lineage>
</organism>
<keyword evidence="5 6" id="KW-0067">ATP-binding</keyword>
<evidence type="ECO:0000256" key="4">
    <source>
        <dbReference type="ARBA" id="ARBA00022777"/>
    </source>
</evidence>
<evidence type="ECO:0000256" key="5">
    <source>
        <dbReference type="ARBA" id="ARBA00022840"/>
    </source>
</evidence>
<dbReference type="SUPFAM" id="SSF52540">
    <property type="entry name" value="P-loop containing nucleoside triphosphate hydrolases"/>
    <property type="match status" value="1"/>
</dbReference>
<dbReference type="Pfam" id="PF01712">
    <property type="entry name" value="dNK"/>
    <property type="match status" value="1"/>
</dbReference>
<dbReference type="PIRSF" id="PIRSF000705">
    <property type="entry name" value="DNK"/>
    <property type="match status" value="1"/>
</dbReference>
<dbReference type="GO" id="GO:0005524">
    <property type="term" value="F:ATP binding"/>
    <property type="evidence" value="ECO:0007669"/>
    <property type="project" value="UniProtKB-KW"/>
</dbReference>
<dbReference type="InterPro" id="IPR050566">
    <property type="entry name" value="Deoxyribonucleoside_kinase"/>
</dbReference>
<name>A0A1S2LTC2_9BACI</name>
<gene>
    <name evidence="8" type="ORF">BKP35_01850</name>
</gene>
<keyword evidence="4 8" id="KW-0418">Kinase</keyword>
<feature type="domain" description="Deoxynucleoside kinase" evidence="7">
    <location>
        <begin position="7"/>
        <end position="206"/>
    </location>
</feature>
<comment type="similarity">
    <text evidence="1">Belongs to the DCK/DGK family.</text>
</comment>
<keyword evidence="9" id="KW-1185">Reference proteome</keyword>
<reference evidence="8 9" key="1">
    <citation type="submission" date="2016-10" db="EMBL/GenBank/DDBJ databases">
        <title>Draft genome sequences of four alkaliphilic bacteria belonging to the Anaerobacillus genus.</title>
        <authorList>
            <person name="Bassil N.M."/>
            <person name="Lloyd J.R."/>
        </authorList>
    </citation>
    <scope>NUCLEOTIDE SEQUENCE [LARGE SCALE GENOMIC DNA]</scope>
    <source>
        <strain evidence="8 9">DSM 15340</strain>
    </source>
</reference>
<feature type="binding site" evidence="6">
    <location>
        <begin position="138"/>
        <end position="142"/>
    </location>
    <ligand>
        <name>ATP</name>
        <dbReference type="ChEBI" id="CHEBI:30616"/>
    </ligand>
</feature>
<sequence>MKNVPFIAVEGPIGVGKSSLAKEIAKQYRYTLLNEIVEENPFLGNFYNDIKEWSFQTEMFFLCNRYKQLEDIERGYLAKGVPVVSDYHIFKNQIFAERTLEASQYDKYRQIYYILTADMPEPNLIIYLRASLNTLLDRISLRGREIEKNIDPTYLLQLTKDYDQFMEKFINDHPHVPVLTFDGDQIDFIKNKTDLEMIFSKIDHQICVNN</sequence>
<dbReference type="FunFam" id="3.40.50.300:FF:000659">
    <property type="entry name" value="Deoxyguanosine kinase"/>
    <property type="match status" value="1"/>
</dbReference>
<dbReference type="PANTHER" id="PTHR10513">
    <property type="entry name" value="DEOXYNUCLEOSIDE KINASE"/>
    <property type="match status" value="1"/>
</dbReference>
<dbReference type="InterPro" id="IPR031314">
    <property type="entry name" value="DNK_dom"/>
</dbReference>
<evidence type="ECO:0000256" key="6">
    <source>
        <dbReference type="PIRSR" id="PIRSR000705-3"/>
    </source>
</evidence>
<dbReference type="AlphaFoldDB" id="A0A1S2LTC2"/>
<keyword evidence="3 6" id="KW-0547">Nucleotide-binding</keyword>
<dbReference type="CDD" id="cd01673">
    <property type="entry name" value="dNK"/>
    <property type="match status" value="1"/>
</dbReference>
<dbReference type="EMBL" id="MLQQ01000001">
    <property type="protein sequence ID" value="OIJ15758.1"/>
    <property type="molecule type" value="Genomic_DNA"/>
</dbReference>
<evidence type="ECO:0000313" key="8">
    <source>
        <dbReference type="EMBL" id="OIJ15758.1"/>
    </source>
</evidence>
<evidence type="ECO:0000256" key="1">
    <source>
        <dbReference type="ARBA" id="ARBA00007420"/>
    </source>
</evidence>
<dbReference type="PANTHER" id="PTHR10513:SF46">
    <property type="entry name" value="DEOXYGUANOSINE KINASE"/>
    <property type="match status" value="1"/>
</dbReference>
<evidence type="ECO:0000256" key="3">
    <source>
        <dbReference type="ARBA" id="ARBA00022741"/>
    </source>
</evidence>
<feature type="binding site" evidence="6">
    <location>
        <begin position="11"/>
        <end position="19"/>
    </location>
    <ligand>
        <name>ATP</name>
        <dbReference type="ChEBI" id="CHEBI:30616"/>
    </ligand>
</feature>
<dbReference type="OrthoDB" id="9776634at2"/>
<evidence type="ECO:0000256" key="2">
    <source>
        <dbReference type="ARBA" id="ARBA00022679"/>
    </source>
</evidence>
<proteinExistence type="inferred from homology"/>
<dbReference type="InterPro" id="IPR002624">
    <property type="entry name" value="DCK/DGK"/>
</dbReference>
<dbReference type="InterPro" id="IPR027417">
    <property type="entry name" value="P-loop_NTPase"/>
</dbReference>
<dbReference type="Gene3D" id="3.40.50.300">
    <property type="entry name" value="P-loop containing nucleotide triphosphate hydrolases"/>
    <property type="match status" value="1"/>
</dbReference>
<keyword evidence="2" id="KW-0808">Transferase</keyword>
<comment type="caution">
    <text evidence="8">The sequence shown here is derived from an EMBL/GenBank/DDBJ whole genome shotgun (WGS) entry which is preliminary data.</text>
</comment>